<feature type="domain" description="EGF-like" evidence="7">
    <location>
        <begin position="2239"/>
        <end position="2276"/>
    </location>
</feature>
<dbReference type="PROSITE" id="PS00022">
    <property type="entry name" value="EGF_1"/>
    <property type="match status" value="2"/>
</dbReference>
<feature type="domain" description="EGF-like" evidence="7">
    <location>
        <begin position="1461"/>
        <end position="1498"/>
    </location>
</feature>
<dbReference type="InterPro" id="IPR015943">
    <property type="entry name" value="WD40/YVTN_repeat-like_dom_sf"/>
</dbReference>
<feature type="domain" description="Laminin G" evidence="6">
    <location>
        <begin position="2062"/>
        <end position="2243"/>
    </location>
</feature>
<feature type="domain" description="EGF-like" evidence="7">
    <location>
        <begin position="1683"/>
        <end position="1720"/>
    </location>
</feature>
<evidence type="ECO:0000256" key="4">
    <source>
        <dbReference type="PROSITE-ProRule" id="PRU00221"/>
    </source>
</evidence>
<feature type="disulfide bond" evidence="3">
    <location>
        <begin position="2024"/>
        <end position="2034"/>
    </location>
</feature>
<evidence type="ECO:0000259" key="7">
    <source>
        <dbReference type="PROSITE" id="PS50026"/>
    </source>
</evidence>
<keyword evidence="1" id="KW-0221">Differentiation</keyword>
<evidence type="ECO:0000313" key="8">
    <source>
        <dbReference type="EMBL" id="CDS22217.1"/>
    </source>
</evidence>
<feature type="disulfide bond" evidence="3">
    <location>
        <begin position="1783"/>
        <end position="1792"/>
    </location>
</feature>
<dbReference type="SUPFAM" id="SSF57196">
    <property type="entry name" value="EGF/Laminin"/>
    <property type="match status" value="4"/>
</dbReference>
<evidence type="ECO:0000256" key="5">
    <source>
        <dbReference type="SAM" id="MobiDB-lite"/>
    </source>
</evidence>
<dbReference type="PROSITE" id="PS50082">
    <property type="entry name" value="WD_REPEATS_2"/>
    <property type="match status" value="3"/>
</dbReference>
<feature type="domain" description="EGF-like" evidence="7">
    <location>
        <begin position="1350"/>
        <end position="1387"/>
    </location>
</feature>
<evidence type="ECO:0000259" key="6">
    <source>
        <dbReference type="PROSITE" id="PS50025"/>
    </source>
</evidence>
<keyword evidence="4" id="KW-0853">WD repeat</keyword>
<dbReference type="Gene3D" id="2.10.25.10">
    <property type="entry name" value="Laminin"/>
    <property type="match status" value="20"/>
</dbReference>
<feature type="domain" description="EGF-like" evidence="7">
    <location>
        <begin position="1832"/>
        <end position="1870"/>
    </location>
</feature>
<reference evidence="8" key="2">
    <citation type="submission" date="2014-06" db="EMBL/GenBank/DDBJ databases">
        <authorList>
            <person name="Aslett M."/>
        </authorList>
    </citation>
    <scope>NUCLEOTIDE SEQUENCE</scope>
</reference>
<feature type="domain" description="Laminin G" evidence="6">
    <location>
        <begin position="826"/>
        <end position="1038"/>
    </location>
</feature>
<accession>A0A068WX49</accession>
<feature type="domain" description="EGF-like" evidence="7">
    <location>
        <begin position="1944"/>
        <end position="1981"/>
    </location>
</feature>
<dbReference type="InterPro" id="IPR000742">
    <property type="entry name" value="EGF"/>
</dbReference>
<dbReference type="InterPro" id="IPR011047">
    <property type="entry name" value="Quinoprotein_ADH-like_sf"/>
</dbReference>
<dbReference type="SMART" id="SM00282">
    <property type="entry name" value="LamG"/>
    <property type="match status" value="6"/>
</dbReference>
<dbReference type="PROSITE" id="PS50026">
    <property type="entry name" value="EGF_3"/>
    <property type="match status" value="15"/>
</dbReference>
<feature type="region of interest" description="Disordered" evidence="5">
    <location>
        <begin position="3059"/>
        <end position="3082"/>
    </location>
</feature>
<comment type="caution">
    <text evidence="3">Lacks conserved residue(s) required for the propagation of feature annotation.</text>
</comment>
<dbReference type="InterPro" id="IPR013320">
    <property type="entry name" value="ConA-like_dom_sf"/>
</dbReference>
<reference evidence="8 9" key="1">
    <citation type="journal article" date="2013" name="Nature">
        <title>The genomes of four tapeworm species reveal adaptations to parasitism.</title>
        <authorList>
            <person name="Tsai I.J."/>
            <person name="Zarowiecki M."/>
            <person name="Holroyd N."/>
            <person name="Garciarrubio A."/>
            <person name="Sanchez-Flores A."/>
            <person name="Brooks K.L."/>
            <person name="Tracey A."/>
            <person name="Bobes R.J."/>
            <person name="Fragoso G."/>
            <person name="Sciutto E."/>
            <person name="Aslett M."/>
            <person name="Beasley H."/>
            <person name="Bennett H.M."/>
            <person name="Cai J."/>
            <person name="Camicia F."/>
            <person name="Clark R."/>
            <person name="Cucher M."/>
            <person name="De Silva N."/>
            <person name="Day T.A."/>
            <person name="Deplazes P."/>
            <person name="Estrada K."/>
            <person name="Fernandez C."/>
            <person name="Holland P.W."/>
            <person name="Hou J."/>
            <person name="Hu S."/>
            <person name="Huckvale T."/>
            <person name="Hung S.S."/>
            <person name="Kamenetzky L."/>
            <person name="Keane J.A."/>
            <person name="Kiss F."/>
            <person name="Koziol U."/>
            <person name="Lambert O."/>
            <person name="Liu K."/>
            <person name="Luo X."/>
            <person name="Luo Y."/>
            <person name="Macchiaroli N."/>
            <person name="Nichol S."/>
            <person name="Paps J."/>
            <person name="Parkinson J."/>
            <person name="Pouchkina-Stantcheva N."/>
            <person name="Riddiford N."/>
            <person name="Rosenzvit M."/>
            <person name="Salinas G."/>
            <person name="Wasmuth J.D."/>
            <person name="Zamanian M."/>
            <person name="Zheng Y."/>
            <person name="Cai X."/>
            <person name="Soberon X."/>
            <person name="Olson P.D."/>
            <person name="Laclette J.P."/>
            <person name="Brehm K."/>
            <person name="Berriman M."/>
            <person name="Garciarrubio A."/>
            <person name="Bobes R.J."/>
            <person name="Fragoso G."/>
            <person name="Sanchez-Flores A."/>
            <person name="Estrada K."/>
            <person name="Cevallos M.A."/>
            <person name="Morett E."/>
            <person name="Gonzalez V."/>
            <person name="Portillo T."/>
            <person name="Ochoa-Leyva A."/>
            <person name="Jose M.V."/>
            <person name="Sciutto E."/>
            <person name="Landa A."/>
            <person name="Jimenez L."/>
            <person name="Valdes V."/>
            <person name="Carrero J.C."/>
            <person name="Larralde C."/>
            <person name="Morales-Montor J."/>
            <person name="Limon-Lason J."/>
            <person name="Soberon X."/>
            <person name="Laclette J.P."/>
        </authorList>
    </citation>
    <scope>NUCLEOTIDE SEQUENCE [LARGE SCALE GENOMIC DNA]</scope>
</reference>
<dbReference type="PROSITE" id="PS50294">
    <property type="entry name" value="WD_REPEATS_REGION"/>
    <property type="match status" value="2"/>
</dbReference>
<feature type="domain" description="EGF-like" evidence="7">
    <location>
        <begin position="1982"/>
        <end position="2019"/>
    </location>
</feature>
<dbReference type="CDD" id="cd00110">
    <property type="entry name" value="LamG"/>
    <property type="match status" value="5"/>
</dbReference>
<protein>
    <submittedName>
        <fullName evidence="8 10">Neurogenic locus notch protein</fullName>
    </submittedName>
</protein>
<dbReference type="PROSITE" id="PS50025">
    <property type="entry name" value="LAM_G_DOMAIN"/>
    <property type="match status" value="4"/>
</dbReference>
<dbReference type="PROSITE" id="PS01186">
    <property type="entry name" value="EGF_2"/>
    <property type="match status" value="1"/>
</dbReference>
<feature type="domain" description="EGF-like" evidence="7">
    <location>
        <begin position="1609"/>
        <end position="1646"/>
    </location>
</feature>
<feature type="domain" description="EGF-like" evidence="7">
    <location>
        <begin position="1535"/>
        <end position="1572"/>
    </location>
</feature>
<feature type="domain" description="EGF-like" evidence="7">
    <location>
        <begin position="1757"/>
        <end position="1793"/>
    </location>
</feature>
<dbReference type="Proteomes" id="UP000492820">
    <property type="component" value="Unassembled WGS sequence"/>
</dbReference>
<evidence type="ECO:0000256" key="1">
    <source>
        <dbReference type="ARBA" id="ARBA00022782"/>
    </source>
</evidence>
<dbReference type="InterPro" id="IPR001680">
    <property type="entry name" value="WD40_rpt"/>
</dbReference>
<keyword evidence="2 3" id="KW-1015">Disulfide bond</keyword>
<sequence length="3082" mass="338961">MRAPTHTSTIRRRNADVHVRKHSRIDAHIRSSALEYHQVTQSLSSEWNSPISLAFAMHERRALWSFLHLLPLLLFLLQPSYGDYVVKEVAEPGRYLNLLDKEMDLRFERDAEGEEVGSDFLFVRLDSTYGGPFAHVSPMDLSSNDSLTSQMIMPSGEMFPWYSTIGLFAQPTPVETRSCPWNTSACPRNEVYLRFNFLLVEDVDRTVGERDPFNLVTVEPHLRVDYEPASGIVRASWANHVISEACLPGGISDWTTVEVVVKPDTGEMDLAISTPEGEWAFGNIRVFVGPQVLPSSLPPAGIHVGPTNHTRRVLTAVSVANEEMTILKRSRRNVYSYERGANVSVLNFEGTNGFVRYDFRNRIKLPRLDAEVGREEVALDFAIKPGVTSGLLWFAEGTASKSFIIIKDSKLYYKYIEYDETHGAKRILTEEIVINETLEPGKTHRLRLNRYQDVLRLSLGTQQRFRKIVSGKAPLIPENGVIYIGGSDNAAISTDGEVARNFDGSVTVAKITQEGSGISNLNMLELIRDPNWTRDVLRKGDVQYEYHMPFRPSPRLRPKDSSLLMPTASTRGHAGITLHTSPMPVTFMGTQSSVVRFDTWDFSVFHSFEIEFRTFEPNGVLFFVGPDREHTDFVCVELFDGNVYFAYGIGDHYRHIQLNPTSRKVNTGTAHRVYVERTPQHRFIVKYNGQEIDVDQGTSRHQAEFSSYTYFGSIDQPSRFPWIVWSRENFAGCINFIRVNDDKFLDPASRMNQHTDLSRGIQFGVCKAPDLRCNREICGGGQCHEQSYPFFEPMNFACDCSASDKTFREGVEDIRRSEACNRDAPIVDFDGETVIMIDFERQMNTLTTHTDDINLQFKTDSLYAPLFVAVSTAEKQYFRVELENGLIKVSTNMNKASKPPRDAEFLLQSPRLNDNNWHTLRIRRRAQFLYISVDNASENNGVLVVEIPKGVFNNIAQQIYVGGPMPENYASPPYGNMAGFLPKGSKFVGEMRNFYWNQYDFFGTRQLPTHYTTDVLTPRLELPTFPSWPREPIYSITCTSKLNWGTIQVPMKAKEAGDMWLLEFKTKYDGVLAHARDENTGSHFTLMILKGRLHLIYSIGGVTGVHEIINSPISVADNRWHRVTFGLDRVKGRFVIIVDDSAPETFGHRLQHNTLNSLTFGFGGVPGIWSKILEIIRLHAPTSLPSGYEGSPPALTGCLGGFSTRTDRFLVDLLKKYDTQLESYPTGEIIRGYCRDLVRCTPDYCLHGGVCTKMSETLLHCDCTNTGYTGLHCEDRVTTCPRNYCLNGGICTIVGTNPVCNCQGTGYYGDRCESPVCSPDYCMNGGICSVVNGQPLCDCRNTGFDGARCDAVVCRPNYCRNGGICSIQNGRPVCSCSGTGYDGLLCEQPICRPGYCSNGGICRIQGGSPICDCSGTDYDGKYCENPICRPGYCQNGGRCVVENGLPVCECRGTGYGGSRCDQPICTPSYCQNGGRCILENGRPVCDCRGTGYGGSRCDRVICPPDYCQNGGRCVVENGRPLCDCRGTEYGGSRCDQAICPPNYCLNGGRCIVRGGQPVCDCTSTRYQGRVCEVPICRPDFCLNGGQCIVQGDRAVCDCRGTNHEGINCETPICRPGYCMNGGICTIVNGRPACDCSNTGYGGQLCEQPICRPGFCLNSGRCIVQNGQAICDCRDTGFVGQHCEQSICRLDYCMNGGICSVINGQPVCDCRDTGYGGPLCEQSICPDGFCLNGGRCTVQNGRPVCDCSGTDYRGDRCSHPICPPNFCLNGGVCYVYDGNPRCNCTGNFGGDRCHYPVCPPGYCLNNGRCFIRPGSSAPECDCTGTGFTDDRCSSPVCPEGYCLNGGVCRALPNRLPFCDCSYTSFTGDKCEVPICSPDYCSGHGTCRVEQGRPVCECHLEYWGPQCQLEVCPPGFCHHSGTCYPGPDRRPHCRCPEGYEGDQCEMPKTCPPGYCYHGGECTMQSGMPVCNCINTDYQGPRCETPKTCPPGYCQNGGLCTVSGGRYTCNCLATGFQGPTCSDPIACPPGYCHGGICTVLPGGRYVCNCWKTGLSGPTCDGDVNGIYIDYEKIGYMVYDLNPPLKTKVDNVTVGFKTYAQSGTILDFVTTTGAHWGIKVRNGHIVIDRNGQEYMYPNVVNDGAYHVVSVERKGDRMLVTFDNDQIVNLPMTGITERSDQSITYTTLYVGANKNKDDIFHGAIGGLYWNGRYPVDEAKGGLQIATGDVIYVLLPSFILPGKKPVPVCPADYCFNGGVCYVEDYELKCDCRLTGWQGSRCEKPTHGVLPSTSGNGAYIIIKVVPPKLTNLDRMRVAFQTYATDGPIARFMLSDGRFYEIYMKGQQVFVSNSKDEIRLISAPYQQCDDAKMHVITLVRNGSRFDWSVDGHRIIYVDKSLVDSNGALITNELILGADRKFTHSFNGVLGAFDWNGQLLVNDNGELSPESNVMIVPGRGVGKKEDVVIVVMPHFMQPPLDTTAAPPLPFPPLIPPDGIQGGAIVGGAGEGSLFVPSMGYGGGASGVFAGSGPLLLQAGGAGFFGLINPWLAGILVCLLPLISALIWACWRCKPGFCPCCIGGAGGKTAGGKFHDTMDRISAGLWAPPPADKGLLVSSKPLLATNGSVSQTGNFHPVPPGGASFFTTGGQSKSGYVFGQDRQVDITDRYDMTMLDQHMEGVPNVYTTDDLKVDCCVLTQNSRYVVTGSANGPPQVWDMQTGEPFKVMNGDELGCNDLHLAVQDTLLVGQVIEDFQSADSTKMHRLQLWNFVTGEQLEMPAEILCSASCVSNAGEHIVAARATPQGQSILVWDLRGNQLTREVPYALINPNARVSYINITLEDRLIVAGFNNPGTDQACFMVFDLAAEARGVVQPKYITFEAKVEATEILNNEEAVTGTRKGELIVWNLLTTTPVRQITINATLEGDSAMTVFPPHDGMIHDIVLSEDRRFLVTASQDRRIRVWTMPEERLLHTLEGHADDVLSVVVSCDSEMVVSGSWDGSIRVWRMKDGSQMCIFTSNIEVLQVKLSRDKRAIVGLGERNGHRKLIMMQIVRSRTCAPAVYTRLGSSSGGGGGGLSPASPQAPLQEDLLP</sequence>
<feature type="disulfide bond" evidence="3">
    <location>
        <begin position="1933"/>
        <end position="1942"/>
    </location>
</feature>
<feature type="domain" description="EGF-like" evidence="7">
    <location>
        <begin position="1276"/>
        <end position="1313"/>
    </location>
</feature>
<dbReference type="PANTHER" id="PTHR24033:SF151">
    <property type="entry name" value="NOTCH 2"/>
    <property type="match status" value="1"/>
</dbReference>
<dbReference type="Gene3D" id="2.130.10.10">
    <property type="entry name" value="YVTN repeat-like/Quinoprotein amine dehydrogenase"/>
    <property type="match status" value="2"/>
</dbReference>
<feature type="domain" description="EGF-like" evidence="7">
    <location>
        <begin position="2020"/>
        <end position="2057"/>
    </location>
</feature>
<dbReference type="SMART" id="SM00181">
    <property type="entry name" value="EGF"/>
    <property type="match status" value="23"/>
</dbReference>
<dbReference type="InterPro" id="IPR003645">
    <property type="entry name" value="Fol_N"/>
</dbReference>
<evidence type="ECO:0000313" key="10">
    <source>
        <dbReference type="WBParaSite" id="EgrG_000343000"/>
    </source>
</evidence>
<dbReference type="GO" id="GO:0030154">
    <property type="term" value="P:cell differentiation"/>
    <property type="evidence" value="ECO:0007669"/>
    <property type="project" value="UniProtKB-KW"/>
</dbReference>
<dbReference type="SMART" id="SM00274">
    <property type="entry name" value="FOLN"/>
    <property type="match status" value="8"/>
</dbReference>
<dbReference type="InterPro" id="IPR051830">
    <property type="entry name" value="NOTCH_homolog"/>
</dbReference>
<dbReference type="Gene3D" id="2.60.120.200">
    <property type="match status" value="6"/>
</dbReference>
<dbReference type="PANTHER" id="PTHR24033">
    <property type="entry name" value="EGF-LIKE DOMAIN-CONTAINING PROTEIN"/>
    <property type="match status" value="1"/>
</dbReference>
<evidence type="ECO:0000313" key="9">
    <source>
        <dbReference type="Proteomes" id="UP000492820"/>
    </source>
</evidence>
<evidence type="ECO:0000256" key="3">
    <source>
        <dbReference type="PROSITE-ProRule" id="PRU00076"/>
    </source>
</evidence>
<name>A0A068WX49_ECHGR</name>
<dbReference type="WBParaSite" id="EgrG_000343000">
    <property type="protein sequence ID" value="EgrG_000343000"/>
    <property type="gene ID" value="EgrG_000343000"/>
</dbReference>
<dbReference type="SMART" id="SM00320">
    <property type="entry name" value="WD40"/>
    <property type="match status" value="3"/>
</dbReference>
<feature type="repeat" description="WD" evidence="4">
    <location>
        <begin position="2965"/>
        <end position="3006"/>
    </location>
</feature>
<feature type="repeat" description="WD" evidence="4">
    <location>
        <begin position="2923"/>
        <end position="2964"/>
    </location>
</feature>
<proteinExistence type="predicted"/>
<dbReference type="SUPFAM" id="SSF50998">
    <property type="entry name" value="Quinoprotein alcohol dehydrogenase-like"/>
    <property type="match status" value="1"/>
</dbReference>
<dbReference type="Pfam" id="PF02210">
    <property type="entry name" value="Laminin_G_2"/>
    <property type="match status" value="4"/>
</dbReference>
<feature type="domain" description="Laminin G" evidence="6">
    <location>
        <begin position="1031"/>
        <end position="1234"/>
    </location>
</feature>
<dbReference type="OrthoDB" id="6275838at2759"/>
<dbReference type="SUPFAM" id="SSF49899">
    <property type="entry name" value="Concanavalin A-like lectins/glucanases"/>
    <property type="match status" value="6"/>
</dbReference>
<feature type="repeat" description="WD" evidence="4">
    <location>
        <begin position="2676"/>
        <end position="2717"/>
    </location>
</feature>
<dbReference type="InterPro" id="IPR001791">
    <property type="entry name" value="Laminin_G"/>
</dbReference>
<feature type="domain" description="EGF-like" evidence="7">
    <location>
        <begin position="1236"/>
        <end position="1274"/>
    </location>
</feature>
<dbReference type="Pfam" id="PF00400">
    <property type="entry name" value="WD40"/>
    <property type="match status" value="2"/>
</dbReference>
<reference evidence="10" key="3">
    <citation type="submission" date="2020-10" db="UniProtKB">
        <authorList>
            <consortium name="WormBaseParasite"/>
        </authorList>
    </citation>
    <scope>IDENTIFICATION</scope>
</reference>
<evidence type="ECO:0000256" key="2">
    <source>
        <dbReference type="ARBA" id="ARBA00023157"/>
    </source>
</evidence>
<gene>
    <name evidence="8" type="ORF">EgrG_000343000</name>
</gene>
<organism evidence="8">
    <name type="scientific">Echinococcus granulosus</name>
    <name type="common">Hydatid tapeworm</name>
    <dbReference type="NCBI Taxonomy" id="6210"/>
    <lineage>
        <taxon>Eukaryota</taxon>
        <taxon>Metazoa</taxon>
        <taxon>Spiralia</taxon>
        <taxon>Lophotrochozoa</taxon>
        <taxon>Platyhelminthes</taxon>
        <taxon>Cestoda</taxon>
        <taxon>Eucestoda</taxon>
        <taxon>Cyclophyllidea</taxon>
        <taxon>Taeniidae</taxon>
        <taxon>Echinococcus</taxon>
        <taxon>Echinococcus granulosus group</taxon>
    </lineage>
</organism>
<dbReference type="EMBL" id="LK028586">
    <property type="protein sequence ID" value="CDS22217.1"/>
    <property type="molecule type" value="Genomic_DNA"/>
</dbReference>
<feature type="domain" description="EGF-like" evidence="7">
    <location>
        <begin position="1906"/>
        <end position="1943"/>
    </location>
</feature>
<feature type="domain" description="Laminin G" evidence="6">
    <location>
        <begin position="584"/>
        <end position="766"/>
    </location>
</feature>
<keyword evidence="3" id="KW-0245">EGF-like domain</keyword>
<feature type="domain" description="EGF-like" evidence="7">
    <location>
        <begin position="1388"/>
        <end position="1424"/>
    </location>
</feature>